<keyword evidence="3" id="KW-1185">Reference proteome</keyword>
<feature type="domain" description="Fungal-type protein kinase" evidence="1">
    <location>
        <begin position="4"/>
        <end position="44"/>
    </location>
</feature>
<comment type="caution">
    <text evidence="2">The sequence shown here is derived from an EMBL/GenBank/DDBJ whole genome shotgun (WGS) entry which is preliminary data.</text>
</comment>
<evidence type="ECO:0000313" key="2">
    <source>
        <dbReference type="EMBL" id="OTA01682.1"/>
    </source>
</evidence>
<dbReference type="PANTHER" id="PTHR38248:SF2">
    <property type="entry name" value="FUNK1 11"/>
    <property type="match status" value="1"/>
</dbReference>
<protein>
    <recommendedName>
        <fullName evidence="1">Fungal-type protein kinase domain-containing protein</fullName>
    </recommendedName>
</protein>
<dbReference type="InterPro" id="IPR011009">
    <property type="entry name" value="Kinase-like_dom_sf"/>
</dbReference>
<dbReference type="SUPFAM" id="SSF56112">
    <property type="entry name" value="Protein kinase-like (PK-like)"/>
    <property type="match status" value="1"/>
</dbReference>
<organism evidence="2 3">
    <name type="scientific">Trichoderma parareesei</name>
    <name type="common">Filamentous fungus</name>
    <dbReference type="NCBI Taxonomy" id="858221"/>
    <lineage>
        <taxon>Eukaryota</taxon>
        <taxon>Fungi</taxon>
        <taxon>Dikarya</taxon>
        <taxon>Ascomycota</taxon>
        <taxon>Pezizomycotina</taxon>
        <taxon>Sordariomycetes</taxon>
        <taxon>Hypocreomycetidae</taxon>
        <taxon>Hypocreales</taxon>
        <taxon>Hypocreaceae</taxon>
        <taxon>Trichoderma</taxon>
    </lineage>
</organism>
<dbReference type="InterPro" id="IPR040976">
    <property type="entry name" value="Pkinase_fungal"/>
</dbReference>
<proteinExistence type="predicted"/>
<dbReference type="Proteomes" id="UP000219286">
    <property type="component" value="Unassembled WGS sequence"/>
</dbReference>
<evidence type="ECO:0000313" key="3">
    <source>
        <dbReference type="Proteomes" id="UP000219286"/>
    </source>
</evidence>
<dbReference type="AlphaFoldDB" id="A0A2H2Z939"/>
<dbReference type="PANTHER" id="PTHR38248">
    <property type="entry name" value="FUNK1 6"/>
    <property type="match status" value="1"/>
</dbReference>
<dbReference type="EMBL" id="LFMI01000228">
    <property type="protein sequence ID" value="OTA01682.1"/>
    <property type="molecule type" value="Genomic_DNA"/>
</dbReference>
<accession>A0A2H2Z939</accession>
<name>A0A2H2Z939_TRIPA</name>
<reference evidence="2 3" key="1">
    <citation type="journal article" date="2015" name="Genome Announc.">
        <title>Genome sequence and annotation of Trichoderma parareesei, the ancestor of the cellulase producer Trichoderma reesei.</title>
        <authorList>
            <person name="Yang D."/>
            <person name="Pomraning K."/>
            <person name="Kopchinskiy A."/>
            <person name="Karimi Aghcheh R."/>
            <person name="Atanasova L."/>
            <person name="Chenthamara K."/>
            <person name="Baker S.E."/>
            <person name="Zhang R."/>
            <person name="Shen Q."/>
            <person name="Freitag M."/>
            <person name="Kubicek C.P."/>
            <person name="Druzhinina I.S."/>
        </authorList>
    </citation>
    <scope>NUCLEOTIDE SEQUENCE [LARGE SCALE GENOMIC DNA]</scope>
    <source>
        <strain evidence="2 3">CBS 125925</strain>
    </source>
</reference>
<gene>
    <name evidence="2" type="ORF">A9Z42_0020020</name>
</gene>
<evidence type="ECO:0000259" key="1">
    <source>
        <dbReference type="Pfam" id="PF17667"/>
    </source>
</evidence>
<sequence length="153" mass="17787">MDKGPAKARTRVGTKEFMAIRVLRSIEHTYRQDLESFFYVLLWQLIARGWDFVGRKNPVVLSELHGWLAANSFEHLARNKQANMDKHCFESVLAEFPVEFERLKPFCRTLRAILFPMRDGAMFTGTPFDPNTLYGEILEAFDEIIAKGQRETE</sequence>
<dbReference type="Gene3D" id="1.10.510.10">
    <property type="entry name" value="Transferase(Phosphotransferase) domain 1"/>
    <property type="match status" value="1"/>
</dbReference>
<dbReference type="Pfam" id="PF17667">
    <property type="entry name" value="Pkinase_fungal"/>
    <property type="match status" value="1"/>
</dbReference>